<proteinExistence type="inferred from homology"/>
<evidence type="ECO:0000256" key="1">
    <source>
        <dbReference type="ARBA" id="ARBA00005208"/>
    </source>
</evidence>
<dbReference type="PANTHER" id="PTHR11952">
    <property type="entry name" value="UDP- GLUCOSE PYROPHOSPHORYLASE"/>
    <property type="match status" value="1"/>
</dbReference>
<dbReference type="InterPro" id="IPR029044">
    <property type="entry name" value="Nucleotide-diphossugar_trans"/>
</dbReference>
<dbReference type="AlphaFoldDB" id="A0AAV2TW58"/>
<gene>
    <name evidence="7" type="ORF">CDAUBV1_LOCUS16914</name>
</gene>
<evidence type="ECO:0000256" key="5">
    <source>
        <dbReference type="ARBA" id="ARBA00022695"/>
    </source>
</evidence>
<evidence type="ECO:0000256" key="6">
    <source>
        <dbReference type="ARBA" id="ARBA00048493"/>
    </source>
</evidence>
<name>A0AAV2TW58_CALDB</name>
<accession>A0AAV2TW58</accession>
<dbReference type="GO" id="GO:0006048">
    <property type="term" value="P:UDP-N-acetylglucosamine biosynthetic process"/>
    <property type="evidence" value="ECO:0007669"/>
    <property type="project" value="TreeGrafter"/>
</dbReference>
<comment type="caution">
    <text evidence="7">The sequence shown here is derived from an EMBL/GenBank/DDBJ whole genome shotgun (WGS) entry which is preliminary data.</text>
</comment>
<evidence type="ECO:0000256" key="3">
    <source>
        <dbReference type="ARBA" id="ARBA00012457"/>
    </source>
</evidence>
<dbReference type="Gene3D" id="3.90.550.10">
    <property type="entry name" value="Spore Coat Polysaccharide Biosynthesis Protein SpsA, Chain A"/>
    <property type="match status" value="1"/>
</dbReference>
<dbReference type="InterPro" id="IPR002618">
    <property type="entry name" value="UDPGP_fam"/>
</dbReference>
<comment type="catalytic activity">
    <reaction evidence="6">
        <text>N-acetyl-alpha-D-glucosamine 1-phosphate + UTP + H(+) = UDP-N-acetyl-alpha-D-glucosamine + diphosphate</text>
        <dbReference type="Rhea" id="RHEA:13509"/>
        <dbReference type="ChEBI" id="CHEBI:15378"/>
        <dbReference type="ChEBI" id="CHEBI:33019"/>
        <dbReference type="ChEBI" id="CHEBI:46398"/>
        <dbReference type="ChEBI" id="CHEBI:57705"/>
        <dbReference type="ChEBI" id="CHEBI:57776"/>
        <dbReference type="EC" id="2.7.7.23"/>
    </reaction>
</comment>
<dbReference type="PANTHER" id="PTHR11952:SF2">
    <property type="entry name" value="LD24639P"/>
    <property type="match status" value="1"/>
</dbReference>
<keyword evidence="4" id="KW-0808">Transferase</keyword>
<protein>
    <recommendedName>
        <fullName evidence="3">UDP-N-acetylglucosamine diphosphorylase</fullName>
        <ecNumber evidence="3">2.7.7.23</ecNumber>
    </recommendedName>
</protein>
<dbReference type="Pfam" id="PF01704">
    <property type="entry name" value="UDPGP"/>
    <property type="match status" value="1"/>
</dbReference>
<evidence type="ECO:0000256" key="2">
    <source>
        <dbReference type="ARBA" id="ARBA00010401"/>
    </source>
</evidence>
<dbReference type="SUPFAM" id="SSF53448">
    <property type="entry name" value="Nucleotide-diphospho-sugar transferases"/>
    <property type="match status" value="1"/>
</dbReference>
<keyword evidence="5" id="KW-0548">Nucleotidyltransferase</keyword>
<sequence>MSTESRVPALLGLAKKYGQEHIFKFWDELNSSQQDTLEKCLKDFDFQSIPRLFKTPSKIPRNLEDRLKPPERDICGSLAELRLKNSALLEKYVQTGLKAVHEGKVAVLLLAGGQGTRLGVKYPKGLYCPDLPSGRSLYQIQAEHLHRVATLAMQKFGSLPTIPWYIMTSERTEEVTLAYFKSHNYFGHDSKNVIFFEQFALPAFDSNGKILLEKKHKISMAPDGNGGLYRALRERHIIEDMASRGVEYVQVYGVDNILVKLPDLPFIGFSIDRAVECADQVVEKVDPAEPIGVVGMVDGRYQVVEYSEISPETAALRNDGTLQDGAVNHMPANGNVHKHSERLTYSHGNICVHFFTRKFLERVTQPEIESSLKYHVAKKKIPHVDLTTGQVVTPTEPNGVKFEKFVFDVFPFAEHFGLWEVPRNEQFSPLKNGPNEKKDCPLTSRHDYLAYHRRLAEAAGARFVDAENGGIEQHANGCTNGDSGNSSETVIEISPLITYSGENLECLKDKVLKGVNLLELAEDTREPKLLRVNPIH</sequence>
<organism evidence="7 8">
    <name type="scientific">Calicophoron daubneyi</name>
    <name type="common">Rumen fluke</name>
    <name type="synonym">Paramphistomum daubneyi</name>
    <dbReference type="NCBI Taxonomy" id="300641"/>
    <lineage>
        <taxon>Eukaryota</taxon>
        <taxon>Metazoa</taxon>
        <taxon>Spiralia</taxon>
        <taxon>Lophotrochozoa</taxon>
        <taxon>Platyhelminthes</taxon>
        <taxon>Trematoda</taxon>
        <taxon>Digenea</taxon>
        <taxon>Plagiorchiida</taxon>
        <taxon>Pronocephalata</taxon>
        <taxon>Paramphistomoidea</taxon>
        <taxon>Paramphistomidae</taxon>
        <taxon>Calicophoron</taxon>
    </lineage>
</organism>
<dbReference type="GO" id="GO:0003977">
    <property type="term" value="F:UDP-N-acetylglucosamine diphosphorylase activity"/>
    <property type="evidence" value="ECO:0007669"/>
    <property type="project" value="UniProtKB-EC"/>
</dbReference>
<dbReference type="EMBL" id="CAXLJL010000922">
    <property type="protein sequence ID" value="CAL5141637.1"/>
    <property type="molecule type" value="Genomic_DNA"/>
</dbReference>
<evidence type="ECO:0000313" key="8">
    <source>
        <dbReference type="Proteomes" id="UP001497525"/>
    </source>
</evidence>
<evidence type="ECO:0000313" key="7">
    <source>
        <dbReference type="EMBL" id="CAL5141637.1"/>
    </source>
</evidence>
<dbReference type="CDD" id="cd04193">
    <property type="entry name" value="UDPGlcNAc_PPase"/>
    <property type="match status" value="1"/>
</dbReference>
<dbReference type="InterPro" id="IPR039741">
    <property type="entry name" value="UDP-sugar_pyrophosphorylase"/>
</dbReference>
<dbReference type="Proteomes" id="UP001497525">
    <property type="component" value="Unassembled WGS sequence"/>
</dbReference>
<comment type="pathway">
    <text evidence="1">Nucleotide-sugar biosynthesis; UDP-N-acetyl-alpha-D-glucosamine biosynthesis; UDP-N-acetyl-alpha-D-glucosamine from N-acetyl-alpha-D-glucosamine 1-phosphate: step 1/1.</text>
</comment>
<dbReference type="EC" id="2.7.7.23" evidence="3"/>
<comment type="similarity">
    <text evidence="2">Belongs to the UDPGP type 1 family.</text>
</comment>
<reference evidence="7" key="1">
    <citation type="submission" date="2024-06" db="EMBL/GenBank/DDBJ databases">
        <authorList>
            <person name="Liu X."/>
            <person name="Lenzi L."/>
            <person name="Haldenby T S."/>
            <person name="Uol C."/>
        </authorList>
    </citation>
    <scope>NUCLEOTIDE SEQUENCE</scope>
</reference>
<evidence type="ECO:0000256" key="4">
    <source>
        <dbReference type="ARBA" id="ARBA00022679"/>
    </source>
</evidence>